<evidence type="ECO:0000256" key="4">
    <source>
        <dbReference type="PIRSR" id="PIRSR006806-1"/>
    </source>
</evidence>
<dbReference type="Pfam" id="PF01812">
    <property type="entry name" value="5-FTHF_cyc-lig"/>
    <property type="match status" value="1"/>
</dbReference>
<evidence type="ECO:0000256" key="3">
    <source>
        <dbReference type="ARBA" id="ARBA00022840"/>
    </source>
</evidence>
<dbReference type="GO" id="GO:0009396">
    <property type="term" value="P:folic acid-containing compound biosynthetic process"/>
    <property type="evidence" value="ECO:0007669"/>
    <property type="project" value="TreeGrafter"/>
</dbReference>
<feature type="binding site" evidence="4">
    <location>
        <position position="49"/>
    </location>
    <ligand>
        <name>substrate</name>
    </ligand>
</feature>
<gene>
    <name evidence="6" type="ORF">SAMN02745883_01515</name>
</gene>
<organism evidence="6 7">
    <name type="scientific">Caminicella sporogenes DSM 14501</name>
    <dbReference type="NCBI Taxonomy" id="1121266"/>
    <lineage>
        <taxon>Bacteria</taxon>
        <taxon>Bacillati</taxon>
        <taxon>Bacillota</taxon>
        <taxon>Clostridia</taxon>
        <taxon>Peptostreptococcales</taxon>
        <taxon>Caminicellaceae</taxon>
        <taxon>Caminicella</taxon>
    </lineage>
</organism>
<evidence type="ECO:0000256" key="5">
    <source>
        <dbReference type="RuleBase" id="RU361279"/>
    </source>
</evidence>
<evidence type="ECO:0000313" key="7">
    <source>
        <dbReference type="Proteomes" id="UP000184082"/>
    </source>
</evidence>
<dbReference type="EMBL" id="FRAJ01000011">
    <property type="protein sequence ID" value="SHK19997.1"/>
    <property type="molecule type" value="Genomic_DNA"/>
</dbReference>
<dbReference type="InterPro" id="IPR037171">
    <property type="entry name" value="NagB/RpiA_transferase-like"/>
</dbReference>
<dbReference type="AlphaFoldDB" id="A0A1M6QJ05"/>
<dbReference type="GO" id="GO:0046872">
    <property type="term" value="F:metal ion binding"/>
    <property type="evidence" value="ECO:0007669"/>
    <property type="project" value="UniProtKB-KW"/>
</dbReference>
<proteinExistence type="inferred from homology"/>
<dbReference type="STRING" id="1121266.SAMN02745883_01515"/>
<dbReference type="GO" id="GO:0005524">
    <property type="term" value="F:ATP binding"/>
    <property type="evidence" value="ECO:0007669"/>
    <property type="project" value="UniProtKB-KW"/>
</dbReference>
<keyword evidence="3 4" id="KW-0067">ATP-binding</keyword>
<feature type="binding site" evidence="4">
    <location>
        <begin position="133"/>
        <end position="141"/>
    </location>
    <ligand>
        <name>ATP</name>
        <dbReference type="ChEBI" id="CHEBI:30616"/>
    </ligand>
</feature>
<dbReference type="NCBIfam" id="TIGR02727">
    <property type="entry name" value="MTHFS_bact"/>
    <property type="match status" value="1"/>
</dbReference>
<comment type="catalytic activity">
    <reaction evidence="5">
        <text>(6S)-5-formyl-5,6,7,8-tetrahydrofolate + ATP = (6R)-5,10-methenyltetrahydrofolate + ADP + phosphate</text>
        <dbReference type="Rhea" id="RHEA:10488"/>
        <dbReference type="ChEBI" id="CHEBI:30616"/>
        <dbReference type="ChEBI" id="CHEBI:43474"/>
        <dbReference type="ChEBI" id="CHEBI:57455"/>
        <dbReference type="ChEBI" id="CHEBI:57457"/>
        <dbReference type="ChEBI" id="CHEBI:456216"/>
        <dbReference type="EC" id="6.3.3.2"/>
    </reaction>
</comment>
<keyword evidence="5" id="KW-0460">Magnesium</keyword>
<dbReference type="GO" id="GO:0030272">
    <property type="term" value="F:5-formyltetrahydrofolate cyclo-ligase activity"/>
    <property type="evidence" value="ECO:0007669"/>
    <property type="project" value="UniProtKB-EC"/>
</dbReference>
<sequence length="193" mass="22529">MEKKEMRKIFLKKRNALTTDDVNMKSKQIFYNLSSLPEYKNANNVMVYLDFRKEVKTKYIIEDLFLNKKNVIVPISKVKTKELLLSKINSFDDLTISTYGILEPKSEKIDIVSPEIIDIILVPGVVFDKKGYRIGYGAGYYDKFLSNLSHNFTAIGLSYELQLIDKIPKDKHDYQLDFIITEEKIIKTKKDRD</sequence>
<feature type="binding site" evidence="4">
    <location>
        <begin position="3"/>
        <end position="7"/>
    </location>
    <ligand>
        <name>ATP</name>
        <dbReference type="ChEBI" id="CHEBI:30616"/>
    </ligand>
</feature>
<comment type="similarity">
    <text evidence="1 5">Belongs to the 5-formyltetrahydrofolate cyclo-ligase family.</text>
</comment>
<dbReference type="PIRSF" id="PIRSF006806">
    <property type="entry name" value="FTHF_cligase"/>
    <property type="match status" value="1"/>
</dbReference>
<dbReference type="SUPFAM" id="SSF100950">
    <property type="entry name" value="NagB/RpiA/CoA transferase-like"/>
    <property type="match status" value="1"/>
</dbReference>
<keyword evidence="7" id="KW-1185">Reference proteome</keyword>
<evidence type="ECO:0000256" key="2">
    <source>
        <dbReference type="ARBA" id="ARBA00022741"/>
    </source>
</evidence>
<protein>
    <recommendedName>
        <fullName evidence="5">5-formyltetrahydrofolate cyclo-ligase</fullName>
        <ecNumber evidence="5">6.3.3.2</ecNumber>
    </recommendedName>
</protein>
<feature type="binding site" evidence="4">
    <location>
        <position position="54"/>
    </location>
    <ligand>
        <name>substrate</name>
    </ligand>
</feature>
<dbReference type="GO" id="GO:0035999">
    <property type="term" value="P:tetrahydrofolate interconversion"/>
    <property type="evidence" value="ECO:0007669"/>
    <property type="project" value="TreeGrafter"/>
</dbReference>
<comment type="cofactor">
    <cofactor evidence="5">
        <name>Mg(2+)</name>
        <dbReference type="ChEBI" id="CHEBI:18420"/>
    </cofactor>
</comment>
<dbReference type="RefSeq" id="WP_072967180.1">
    <property type="nucleotide sequence ID" value="NZ_FRAJ01000011.1"/>
</dbReference>
<keyword evidence="2 4" id="KW-0547">Nucleotide-binding</keyword>
<dbReference type="Proteomes" id="UP000184082">
    <property type="component" value="Unassembled WGS sequence"/>
</dbReference>
<reference evidence="6 7" key="1">
    <citation type="submission" date="2016-11" db="EMBL/GenBank/DDBJ databases">
        <authorList>
            <person name="Jaros S."/>
            <person name="Januszkiewicz K."/>
            <person name="Wedrychowicz H."/>
        </authorList>
    </citation>
    <scope>NUCLEOTIDE SEQUENCE [LARGE SCALE GENOMIC DNA]</scope>
    <source>
        <strain evidence="6 7">DSM 14501</strain>
    </source>
</reference>
<keyword evidence="6" id="KW-0436">Ligase</keyword>
<evidence type="ECO:0000313" key="6">
    <source>
        <dbReference type="EMBL" id="SHK19997.1"/>
    </source>
</evidence>
<dbReference type="InterPro" id="IPR024185">
    <property type="entry name" value="FTHF_cligase-like_sf"/>
</dbReference>
<evidence type="ECO:0000256" key="1">
    <source>
        <dbReference type="ARBA" id="ARBA00010638"/>
    </source>
</evidence>
<dbReference type="Gene3D" id="3.40.50.10420">
    <property type="entry name" value="NagB/RpiA/CoA transferase-like"/>
    <property type="match status" value="1"/>
</dbReference>
<dbReference type="PANTHER" id="PTHR23407">
    <property type="entry name" value="ATPASE INHIBITOR/5-FORMYLTETRAHYDROFOLATE CYCLO-LIGASE"/>
    <property type="match status" value="1"/>
</dbReference>
<keyword evidence="5" id="KW-0479">Metal-binding</keyword>
<dbReference type="EC" id="6.3.3.2" evidence="5"/>
<dbReference type="InterPro" id="IPR002698">
    <property type="entry name" value="FTHF_cligase"/>
</dbReference>
<accession>A0A1M6QJ05</accession>
<dbReference type="PANTHER" id="PTHR23407:SF1">
    <property type="entry name" value="5-FORMYLTETRAHYDROFOLATE CYCLO-LIGASE"/>
    <property type="match status" value="1"/>
</dbReference>
<name>A0A1M6QJ05_9FIRM</name>